<feature type="binding site" evidence="9">
    <location>
        <begin position="34"/>
        <end position="41"/>
    </location>
    <ligand>
        <name>ATP</name>
        <dbReference type="ChEBI" id="CHEBI:30616"/>
    </ligand>
</feature>
<evidence type="ECO:0000256" key="5">
    <source>
        <dbReference type="ARBA" id="ARBA00023235"/>
    </source>
</evidence>
<dbReference type="GO" id="GO:0000725">
    <property type="term" value="P:recombinational repair"/>
    <property type="evidence" value="ECO:0007669"/>
    <property type="project" value="TreeGrafter"/>
</dbReference>
<sequence length="610" mass="71041">MVISIDAWKPSDGLVLETTALKSIRDLKNSLVTAGPGAGKTELLAQKACFLLETNSCVNPKKILAISFKKDAAANLKDRVKMRISNNLETRFISQTYDSFSKGVLDRFLYALPEEYRPVEDYVVATNDNEFVKAFGECGINLSNRKLKNIYINNLTNSKLPNSLELYDFVWKKLLQGDVNIKPTLNFSMITLLAIYILETNPMILKSLRTTYSHIFLDEFQDTTYLQYEIIKTCFGGAKTSLTAVGDNRQRIMLWAGAKHDVFKCYKRDFNSQEYTLIMNHRSAPRLLEIQKIVNNYLQDEPFTPLPNPRWSEDEGSAEIWYSSDSTIESEHIAKRISDLINQHQVPFRDICIIVKQSVQQYSNEIIETLEKFNIQARNETKFQDLLKEDIVLLIINTLRSALNARDSDAWLFIWNSQIFFEGKNGTKNQLIVDNMRKQLKGFLRYIKNKLDLITDKEELSSLFIDIIAFYDINKIKKYYPQYSQGQYINKLREDLTEYMYVYFEKSNDWILAINSFEGIHSIPIMTIHKCKGLEFEAVFFVGFDDNAFWSFSNQEDEDTCTFFVGLSRSKRYLYFTFSEKRFGRNCNNFKISILYQMLHESGVVEEKYY</sequence>
<dbReference type="EC" id="5.6.2.4" evidence="7"/>
<dbReference type="Gene3D" id="3.40.50.300">
    <property type="entry name" value="P-loop containing nucleotide triphosphate hydrolases"/>
    <property type="match status" value="2"/>
</dbReference>
<dbReference type="Pfam" id="PF13361">
    <property type="entry name" value="UvrD_C"/>
    <property type="match status" value="2"/>
</dbReference>
<evidence type="ECO:0000256" key="2">
    <source>
        <dbReference type="ARBA" id="ARBA00022801"/>
    </source>
</evidence>
<keyword evidence="5" id="KW-0413">Isomerase</keyword>
<keyword evidence="1 9" id="KW-0547">Nucleotide-binding</keyword>
<dbReference type="InterPro" id="IPR027417">
    <property type="entry name" value="P-loop_NTPase"/>
</dbReference>
<evidence type="ECO:0000256" key="8">
    <source>
        <dbReference type="ARBA" id="ARBA00048988"/>
    </source>
</evidence>
<evidence type="ECO:0000259" key="11">
    <source>
        <dbReference type="PROSITE" id="PS51217"/>
    </source>
</evidence>
<evidence type="ECO:0000256" key="1">
    <source>
        <dbReference type="ARBA" id="ARBA00022741"/>
    </source>
</evidence>
<keyword evidence="4 9" id="KW-0067">ATP-binding</keyword>
<gene>
    <name evidence="12" type="ORF">AWH56_12975</name>
</gene>
<dbReference type="Gene3D" id="1.10.486.10">
    <property type="entry name" value="PCRA, domain 4"/>
    <property type="match status" value="1"/>
</dbReference>
<dbReference type="PANTHER" id="PTHR11070:SF2">
    <property type="entry name" value="ATP-DEPENDENT DNA HELICASE SRS2"/>
    <property type="match status" value="1"/>
</dbReference>
<dbReference type="InterPro" id="IPR014016">
    <property type="entry name" value="UvrD-like_ATP-bd"/>
</dbReference>
<dbReference type="InterPro" id="IPR014017">
    <property type="entry name" value="DNA_helicase_UvrD-like_C"/>
</dbReference>
<dbReference type="EMBL" id="LQXD01000115">
    <property type="protein sequence ID" value="OIJ14309.1"/>
    <property type="molecule type" value="Genomic_DNA"/>
</dbReference>
<evidence type="ECO:0000256" key="7">
    <source>
        <dbReference type="ARBA" id="ARBA00034808"/>
    </source>
</evidence>
<dbReference type="PANTHER" id="PTHR11070">
    <property type="entry name" value="UVRD / RECB / PCRA DNA HELICASE FAMILY MEMBER"/>
    <property type="match status" value="1"/>
</dbReference>
<comment type="catalytic activity">
    <reaction evidence="8">
        <text>ATP + H2O = ADP + phosphate + H(+)</text>
        <dbReference type="Rhea" id="RHEA:13065"/>
        <dbReference type="ChEBI" id="CHEBI:15377"/>
        <dbReference type="ChEBI" id="CHEBI:15378"/>
        <dbReference type="ChEBI" id="CHEBI:30616"/>
        <dbReference type="ChEBI" id="CHEBI:43474"/>
        <dbReference type="ChEBI" id="CHEBI:456216"/>
        <dbReference type="EC" id="5.6.2.4"/>
    </reaction>
</comment>
<dbReference type="GO" id="GO:0003677">
    <property type="term" value="F:DNA binding"/>
    <property type="evidence" value="ECO:0007669"/>
    <property type="project" value="InterPro"/>
</dbReference>
<dbReference type="InterPro" id="IPR000212">
    <property type="entry name" value="DNA_helicase_UvrD/REP"/>
</dbReference>
<dbReference type="GO" id="GO:0043138">
    <property type="term" value="F:3'-5' DNA helicase activity"/>
    <property type="evidence" value="ECO:0007669"/>
    <property type="project" value="UniProtKB-EC"/>
</dbReference>
<evidence type="ECO:0000256" key="4">
    <source>
        <dbReference type="ARBA" id="ARBA00022840"/>
    </source>
</evidence>
<keyword evidence="2 9" id="KW-0378">Hydrolase</keyword>
<evidence type="ECO:0000256" key="3">
    <source>
        <dbReference type="ARBA" id="ARBA00022806"/>
    </source>
</evidence>
<dbReference type="RefSeq" id="WP_071317513.1">
    <property type="nucleotide sequence ID" value="NZ_CP063356.2"/>
</dbReference>
<evidence type="ECO:0000256" key="6">
    <source>
        <dbReference type="ARBA" id="ARBA00034617"/>
    </source>
</evidence>
<dbReference type="SUPFAM" id="SSF52540">
    <property type="entry name" value="P-loop containing nucleoside triphosphate hydrolases"/>
    <property type="match status" value="1"/>
</dbReference>
<feature type="domain" description="UvrD-like helicase C-terminal" evidence="11">
    <location>
        <begin position="288"/>
        <end position="533"/>
    </location>
</feature>
<name>A0A1S2LP61_9BACI</name>
<dbReference type="Pfam" id="PF00580">
    <property type="entry name" value="UvrD-helicase"/>
    <property type="match status" value="1"/>
</dbReference>
<dbReference type="GO" id="GO:0005524">
    <property type="term" value="F:ATP binding"/>
    <property type="evidence" value="ECO:0007669"/>
    <property type="project" value="UniProtKB-UniRule"/>
</dbReference>
<protein>
    <recommendedName>
        <fullName evidence="7">DNA 3'-5' helicase</fullName>
        <ecNumber evidence="7">5.6.2.4</ecNumber>
    </recommendedName>
</protein>
<evidence type="ECO:0000313" key="12">
    <source>
        <dbReference type="EMBL" id="OIJ14309.1"/>
    </source>
</evidence>
<dbReference type="CDD" id="cd17932">
    <property type="entry name" value="DEXQc_UvrD"/>
    <property type="match status" value="1"/>
</dbReference>
<evidence type="ECO:0000256" key="9">
    <source>
        <dbReference type="PROSITE-ProRule" id="PRU00560"/>
    </source>
</evidence>
<evidence type="ECO:0000259" key="10">
    <source>
        <dbReference type="PROSITE" id="PS51198"/>
    </source>
</evidence>
<dbReference type="PROSITE" id="PS51198">
    <property type="entry name" value="UVRD_HELICASE_ATP_BIND"/>
    <property type="match status" value="1"/>
</dbReference>
<comment type="caution">
    <text evidence="12">The sequence shown here is derived from an EMBL/GenBank/DDBJ whole genome shotgun (WGS) entry which is preliminary data.</text>
</comment>
<proteinExistence type="predicted"/>
<dbReference type="PROSITE" id="PS51217">
    <property type="entry name" value="UVRD_HELICASE_CTER"/>
    <property type="match status" value="1"/>
</dbReference>
<accession>A0A1S2LP61</accession>
<keyword evidence="3 9" id="KW-0347">Helicase</keyword>
<organism evidence="12">
    <name type="scientific">Anaerobacillus isosaccharinicus</name>
    <dbReference type="NCBI Taxonomy" id="1532552"/>
    <lineage>
        <taxon>Bacteria</taxon>
        <taxon>Bacillati</taxon>
        <taxon>Bacillota</taxon>
        <taxon>Bacilli</taxon>
        <taxon>Bacillales</taxon>
        <taxon>Bacillaceae</taxon>
        <taxon>Anaerobacillus</taxon>
    </lineage>
</organism>
<dbReference type="GO" id="GO:0016887">
    <property type="term" value="F:ATP hydrolysis activity"/>
    <property type="evidence" value="ECO:0007669"/>
    <property type="project" value="RHEA"/>
</dbReference>
<comment type="catalytic activity">
    <reaction evidence="6">
        <text>Couples ATP hydrolysis with the unwinding of duplex DNA by translocating in the 3'-5' direction.</text>
        <dbReference type="EC" id="5.6.2.4"/>
    </reaction>
</comment>
<reference evidence="12" key="1">
    <citation type="submission" date="2016-10" db="EMBL/GenBank/DDBJ databases">
        <title>Draft genome sequences of four alkaliphilic bacteria belonging to the Anaerobacillus genus.</title>
        <authorList>
            <person name="Bassil N.M."/>
            <person name="Lloyd J.R."/>
        </authorList>
    </citation>
    <scope>NUCLEOTIDE SEQUENCE [LARGE SCALE GENOMIC DNA]</scope>
    <source>
        <strain evidence="12">NB2006</strain>
    </source>
</reference>
<feature type="domain" description="UvrD-like helicase ATP-binding" evidence="10">
    <location>
        <begin position="13"/>
        <end position="284"/>
    </location>
</feature>
<dbReference type="AlphaFoldDB" id="A0A1S2LP61"/>